<proteinExistence type="predicted"/>
<evidence type="ECO:0000313" key="4">
    <source>
        <dbReference type="EMBL" id="WPB03616.1"/>
    </source>
</evidence>
<dbReference type="Gene3D" id="6.10.140.1020">
    <property type="match status" value="1"/>
</dbReference>
<evidence type="ECO:0000313" key="3">
    <source>
        <dbReference type="EMBL" id="PIA88945.1"/>
    </source>
</evidence>
<feature type="region of interest" description="Disordered" evidence="2">
    <location>
        <begin position="213"/>
        <end position="266"/>
    </location>
</feature>
<evidence type="ECO:0000256" key="2">
    <source>
        <dbReference type="SAM" id="MobiDB-lite"/>
    </source>
</evidence>
<reference evidence="3 5" key="1">
    <citation type="submission" date="2015-10" db="EMBL/GenBank/DDBJ databases">
        <title>The cercosporin biosynthetic gene cluster was horizontally transferred to several fungal lineages and shown to be expanded in Cercospora beticola based on microsynteny with recipient genomes.</title>
        <authorList>
            <person name="De Jonge R."/>
            <person name="Ebert M.K."/>
            <person name="Suttle J.C."/>
            <person name="Jurick Ii W.M."/>
            <person name="Secor G.A."/>
            <person name="Thomma B.P."/>
            <person name="Van De Peer Y."/>
            <person name="Bolton M.D."/>
        </authorList>
    </citation>
    <scope>NUCLEOTIDE SEQUENCE [LARGE SCALE GENOMIC DNA]</scope>
    <source>
        <strain evidence="3 5">09-40</strain>
    </source>
</reference>
<keyword evidence="1" id="KW-0175">Coiled coil</keyword>
<feature type="coiled-coil region" evidence="1">
    <location>
        <begin position="108"/>
        <end position="135"/>
    </location>
</feature>
<organism evidence="3 5">
    <name type="scientific">Cercospora beticola</name>
    <name type="common">Sugarbeet leaf spot fungus</name>
    <dbReference type="NCBI Taxonomy" id="122368"/>
    <lineage>
        <taxon>Eukaryota</taxon>
        <taxon>Fungi</taxon>
        <taxon>Dikarya</taxon>
        <taxon>Ascomycota</taxon>
        <taxon>Pezizomycotina</taxon>
        <taxon>Dothideomycetes</taxon>
        <taxon>Dothideomycetidae</taxon>
        <taxon>Mycosphaerellales</taxon>
        <taxon>Mycosphaerellaceae</taxon>
        <taxon>Cercospora</taxon>
    </lineage>
</organism>
<dbReference type="Proteomes" id="UP000230605">
    <property type="component" value="Chromosome 5"/>
</dbReference>
<protein>
    <recommendedName>
        <fullName evidence="7">Swi5-dependent recombination DNA repair protein 1</fullName>
    </recommendedName>
</protein>
<feature type="compositionally biased region" description="Acidic residues" evidence="2">
    <location>
        <begin position="213"/>
        <end position="225"/>
    </location>
</feature>
<name>A0A2G5H8T5_CERBT</name>
<dbReference type="EMBL" id="LKMD01000108">
    <property type="protein sequence ID" value="PIA88945.1"/>
    <property type="molecule type" value="Genomic_DNA"/>
</dbReference>
<accession>A0A2G5H8T5</accession>
<keyword evidence="6" id="KW-1185">Reference proteome</keyword>
<gene>
    <name evidence="3" type="ORF">CB0940_07650</name>
    <name evidence="4" type="ORF">RHO25_008256</name>
</gene>
<reference evidence="4 6" key="2">
    <citation type="submission" date="2023-09" db="EMBL/GenBank/DDBJ databases">
        <title>Complete-Gapless Cercospora beticola genome.</title>
        <authorList>
            <person name="Wyatt N.A."/>
            <person name="Spanner R.E."/>
            <person name="Bolton M.D."/>
        </authorList>
    </citation>
    <scope>NUCLEOTIDE SEQUENCE [LARGE SCALE GENOMIC DNA]</scope>
    <source>
        <strain evidence="4">Cb09-40</strain>
    </source>
</reference>
<dbReference type="OrthoDB" id="27934at2759"/>
<evidence type="ECO:0008006" key="7">
    <source>
        <dbReference type="Google" id="ProtNLM"/>
    </source>
</evidence>
<dbReference type="GO" id="GO:0006310">
    <property type="term" value="P:DNA recombination"/>
    <property type="evidence" value="ECO:0007669"/>
    <property type="project" value="TreeGrafter"/>
</dbReference>
<evidence type="ECO:0000313" key="5">
    <source>
        <dbReference type="Proteomes" id="UP000230605"/>
    </source>
</evidence>
<sequence length="296" mass="33804">MSSPLPLKRRKLNDAAEKLRKPFVSPMRSRKPDQPPTNSPLVNNVNKTVGAVTTYTPSTLAHTVQLSLPVLPTEPAPPSFVKRTTFTTPQRRTILPQTSRSKNADPEERTLQKANSALELQIRRVQNELDILKQAETLSNSTTDADLEELREKWRLASQYAAEELFGTVKERVCRMGGVAAWREMEKKKHDRSHGLGDFAEPEVVNDDADCEFDSQGEELPEDEQEYRKKLKRKARQEAMEAMDEPDEPRQPASIKNEVWQEPGKDDDTFTMDMMLRSLNIDLSVIGYDKQLQKWT</sequence>
<feature type="region of interest" description="Disordered" evidence="2">
    <location>
        <begin position="1"/>
        <end position="44"/>
    </location>
</feature>
<dbReference type="AlphaFoldDB" id="A0A2G5H8T5"/>
<evidence type="ECO:0000256" key="1">
    <source>
        <dbReference type="SAM" id="Coils"/>
    </source>
</evidence>
<dbReference type="PANTHER" id="PTHR28527">
    <property type="entry name" value="MATING-TYPE SWITCHING PROTEIN SWI2-RELATED"/>
    <property type="match status" value="1"/>
</dbReference>
<dbReference type="PANTHER" id="PTHR28527:SF1">
    <property type="entry name" value="SWI5-DEPENDENT RECOMBINATION DNA REPAIR PROTEIN 1"/>
    <property type="match status" value="1"/>
</dbReference>
<dbReference type="EMBL" id="CP134188">
    <property type="protein sequence ID" value="WPB03616.1"/>
    <property type="molecule type" value="Genomic_DNA"/>
</dbReference>
<evidence type="ECO:0000313" key="6">
    <source>
        <dbReference type="Proteomes" id="UP001302367"/>
    </source>
</evidence>
<dbReference type="Proteomes" id="UP001302367">
    <property type="component" value="Chromosome 5"/>
</dbReference>